<comment type="caution">
    <text evidence="1">The sequence shown here is derived from an EMBL/GenBank/DDBJ whole genome shotgun (WGS) entry which is preliminary data.</text>
</comment>
<organism evidence="1 2">
    <name type="scientific">Bacillus smithii 7_3_47FAA</name>
    <dbReference type="NCBI Taxonomy" id="665952"/>
    <lineage>
        <taxon>Bacteria</taxon>
        <taxon>Bacillati</taxon>
        <taxon>Bacillota</taxon>
        <taxon>Bacilli</taxon>
        <taxon>Bacillales</taxon>
        <taxon>Bacillaceae</taxon>
        <taxon>Bacillus</taxon>
    </lineage>
</organism>
<dbReference type="Pfam" id="PF10720">
    <property type="entry name" value="DUF2515"/>
    <property type="match status" value="1"/>
</dbReference>
<gene>
    <name evidence="1" type="ORF">HMPREF1015_00043</name>
</gene>
<dbReference type="EMBL" id="ACWF01000149">
    <property type="protein sequence ID" value="EHL74282.1"/>
    <property type="molecule type" value="Genomic_DNA"/>
</dbReference>
<dbReference type="PATRIC" id="fig|665952.3.peg.2906"/>
<accession>G9QP26</accession>
<proteinExistence type="predicted"/>
<dbReference type="InterPro" id="IPR019658">
    <property type="entry name" value="DUF2515"/>
</dbReference>
<dbReference type="AlphaFoldDB" id="G9QP26"/>
<protein>
    <recommendedName>
        <fullName evidence="3">DUF2515 domain-containing protein</fullName>
    </recommendedName>
</protein>
<sequence>MCDLKSPQLITLLEEETRDHMFLAYERANWLIFRDAYPQLLLYHFSKLENRPLFRSLDRWGVSQFMIEEWEHFWVEKDGDRLLKALIINEQNVIQEPILKHPLYKKKVFRSLLFWMEECLHFSTVLFPTINGNLYGSSVTSFRNVDARIDFGKRLAHILFHTDLFPHFLLFARKVEHTGSRKDYERFMKKPFYSQTPMLRWAFPIVEHHIHTWRDWSQEAVIKDEWFMDSEPGKSVHLTEWFVQKQIQLQWASLMKKI</sequence>
<name>G9QP26_9BACI</name>
<reference evidence="1 2" key="1">
    <citation type="submission" date="2011-09" db="EMBL/GenBank/DDBJ databases">
        <title>The Genome Sequence of Bacillus smithii 7_3_47FAA.</title>
        <authorList>
            <consortium name="The Broad Institute Genome Sequencing Platform"/>
            <person name="Earl A."/>
            <person name="Ward D."/>
            <person name="Feldgarden M."/>
            <person name="Gevers D."/>
            <person name="Daigneault M."/>
            <person name="Strauss J."/>
            <person name="Allen-Vercoe E."/>
            <person name="Young S.K."/>
            <person name="Zeng Q."/>
            <person name="Gargeya S."/>
            <person name="Fitzgerald M."/>
            <person name="Haas B."/>
            <person name="Abouelleil A."/>
            <person name="Alvarado L."/>
            <person name="Arachchi H.M."/>
            <person name="Berlin A."/>
            <person name="Brown A."/>
            <person name="Chapman S.B."/>
            <person name="Chen Z."/>
            <person name="Dunbar C."/>
            <person name="Freedman E."/>
            <person name="Gearin G."/>
            <person name="Goldberg J."/>
            <person name="Griggs A."/>
            <person name="Gujja S."/>
            <person name="Heiman D."/>
            <person name="Howarth C."/>
            <person name="Larson L."/>
            <person name="Lui A."/>
            <person name="MacDonald P.J.P."/>
            <person name="Montmayeur A."/>
            <person name="Murphy C."/>
            <person name="Neiman D."/>
            <person name="Pearson M."/>
            <person name="Priest M."/>
            <person name="Roberts A."/>
            <person name="Saif S."/>
            <person name="Shea T."/>
            <person name="Shenoy N."/>
            <person name="Sisk P."/>
            <person name="Stolte C."/>
            <person name="Sykes S."/>
            <person name="Wortman J."/>
            <person name="Nusbaum C."/>
            <person name="Birren B."/>
        </authorList>
    </citation>
    <scope>NUCLEOTIDE SEQUENCE [LARGE SCALE GENOMIC DNA]</scope>
    <source>
        <strain evidence="1 2">7_3_47FAA</strain>
    </source>
</reference>
<keyword evidence="2" id="KW-1185">Reference proteome</keyword>
<dbReference type="HOGENOM" id="CLU_032297_1_1_9"/>
<dbReference type="Proteomes" id="UP000011747">
    <property type="component" value="Unassembled WGS sequence"/>
</dbReference>
<evidence type="ECO:0000313" key="2">
    <source>
        <dbReference type="Proteomes" id="UP000011747"/>
    </source>
</evidence>
<evidence type="ECO:0000313" key="1">
    <source>
        <dbReference type="EMBL" id="EHL74282.1"/>
    </source>
</evidence>
<evidence type="ECO:0008006" key="3">
    <source>
        <dbReference type="Google" id="ProtNLM"/>
    </source>
</evidence>